<dbReference type="InterPro" id="IPR007055">
    <property type="entry name" value="BON_dom"/>
</dbReference>
<dbReference type="AlphaFoldDB" id="A0A9X2IBW6"/>
<feature type="domain" description="BON" evidence="2">
    <location>
        <begin position="120"/>
        <end position="187"/>
    </location>
</feature>
<dbReference type="PROSITE" id="PS51257">
    <property type="entry name" value="PROKAR_LIPOPROTEIN"/>
    <property type="match status" value="1"/>
</dbReference>
<keyword evidence="1" id="KW-0732">Signal</keyword>
<keyword evidence="4" id="KW-1185">Reference proteome</keyword>
<sequence length="191" mass="21568">MQKQGRFIVPILILAGCLSGCLGTLWTGASAVYDRHDTYKKLNDYHLQVEINNVLAVNRTFNNKDCVIDIAAFNGDILLAGHVPSAELFDELRHRLSSIKGYRRLYNEIKISPIASNSIQDSWITTKIRSQILADSSIDPNAFKVVTSDRVVYLMGDVKQDEAEKVIKIARFTSGVERVVKILRYFTYQAK</sequence>
<accession>A0A9X2IBW6</accession>
<dbReference type="RefSeq" id="WP_250422233.1">
    <property type="nucleotide sequence ID" value="NZ_JAJKBJ010000002.1"/>
</dbReference>
<dbReference type="InterPro" id="IPR014004">
    <property type="entry name" value="Transpt-assoc_nodulatn_dom_bac"/>
</dbReference>
<dbReference type="Pfam" id="PF04972">
    <property type="entry name" value="BON"/>
    <property type="match status" value="2"/>
</dbReference>
<evidence type="ECO:0000256" key="1">
    <source>
        <dbReference type="ARBA" id="ARBA00022729"/>
    </source>
</evidence>
<evidence type="ECO:0000259" key="2">
    <source>
        <dbReference type="PROSITE" id="PS50914"/>
    </source>
</evidence>
<dbReference type="InterPro" id="IPR051686">
    <property type="entry name" value="Lipoprotein_DolP"/>
</dbReference>
<name>A0A9X2IBW6_9GAMM</name>
<dbReference type="PANTHER" id="PTHR34606:SF4">
    <property type="entry name" value="OUTER MEMBRANE LIPOPROTEIN DOLP"/>
    <property type="match status" value="1"/>
</dbReference>
<gene>
    <name evidence="3" type="ORF">LOX96_03285</name>
</gene>
<dbReference type="SMART" id="SM00749">
    <property type="entry name" value="BON"/>
    <property type="match status" value="1"/>
</dbReference>
<organism evidence="3 4">
    <name type="scientific">Legionella maioricensis</name>
    <dbReference type="NCBI Taxonomy" id="2896528"/>
    <lineage>
        <taxon>Bacteria</taxon>
        <taxon>Pseudomonadati</taxon>
        <taxon>Pseudomonadota</taxon>
        <taxon>Gammaproteobacteria</taxon>
        <taxon>Legionellales</taxon>
        <taxon>Legionellaceae</taxon>
        <taxon>Legionella</taxon>
    </lineage>
</organism>
<protein>
    <submittedName>
        <fullName evidence="3">BON domain-containing protein</fullName>
    </submittedName>
</protein>
<reference evidence="3" key="1">
    <citation type="submission" date="2021-11" db="EMBL/GenBank/DDBJ databases">
        <title>Legionella maioricencis sp. nov., a new species isolated from hot water samples in Mallorca.</title>
        <authorList>
            <person name="Crespi S."/>
            <person name="Drasar V."/>
            <person name="Salva-Serra F."/>
            <person name="Jaen-Luchoro D."/>
            <person name="Pineiro-Iglesias B."/>
            <person name="Aliaga F."/>
            <person name="Fernandez-Juarez V."/>
            <person name="Coll G."/>
            <person name="Moore E.R.B."/>
            <person name="Bennasar-Figueras A."/>
        </authorList>
    </citation>
    <scope>NUCLEOTIDE SEQUENCE</scope>
    <source>
        <strain evidence="3">HCPI-6</strain>
    </source>
</reference>
<comment type="caution">
    <text evidence="3">The sequence shown here is derived from an EMBL/GenBank/DDBJ whole genome shotgun (WGS) entry which is preliminary data.</text>
</comment>
<dbReference type="Proteomes" id="UP001139721">
    <property type="component" value="Unassembled WGS sequence"/>
</dbReference>
<dbReference type="EMBL" id="JAJKBJ010000002">
    <property type="protein sequence ID" value="MCL9683108.1"/>
    <property type="molecule type" value="Genomic_DNA"/>
</dbReference>
<proteinExistence type="predicted"/>
<feature type="domain" description="BON" evidence="2">
    <location>
        <begin position="43"/>
        <end position="113"/>
    </location>
</feature>
<evidence type="ECO:0000313" key="4">
    <source>
        <dbReference type="Proteomes" id="UP001139721"/>
    </source>
</evidence>
<evidence type="ECO:0000313" key="3">
    <source>
        <dbReference type="EMBL" id="MCL9683108.1"/>
    </source>
</evidence>
<dbReference type="PANTHER" id="PTHR34606">
    <property type="entry name" value="BON DOMAIN-CONTAINING PROTEIN"/>
    <property type="match status" value="1"/>
</dbReference>
<dbReference type="PROSITE" id="PS50914">
    <property type="entry name" value="BON"/>
    <property type="match status" value="2"/>
</dbReference>